<evidence type="ECO:0000313" key="5">
    <source>
        <dbReference type="Proteomes" id="UP000094828"/>
    </source>
</evidence>
<dbReference type="STRING" id="1841610.A6X21_21810"/>
<dbReference type="SUPFAM" id="SSF56300">
    <property type="entry name" value="Metallo-dependent phosphatases"/>
    <property type="match status" value="1"/>
</dbReference>
<dbReference type="Pfam" id="PF00149">
    <property type="entry name" value="Metallophos"/>
    <property type="match status" value="1"/>
</dbReference>
<keyword evidence="2" id="KW-1015">Disulfide bond</keyword>
<dbReference type="InterPro" id="IPR029052">
    <property type="entry name" value="Metallo-depent_PP-like"/>
</dbReference>
<protein>
    <recommendedName>
        <fullName evidence="3">LamG-like jellyroll fold domain-containing protein</fullName>
    </recommendedName>
</protein>
<evidence type="ECO:0000259" key="3">
    <source>
        <dbReference type="SMART" id="SM00560"/>
    </source>
</evidence>
<dbReference type="Gene3D" id="2.60.120.200">
    <property type="match status" value="1"/>
</dbReference>
<organism evidence="4 5">
    <name type="scientific">Planctopirus hydrillae</name>
    <dbReference type="NCBI Taxonomy" id="1841610"/>
    <lineage>
        <taxon>Bacteria</taxon>
        <taxon>Pseudomonadati</taxon>
        <taxon>Planctomycetota</taxon>
        <taxon>Planctomycetia</taxon>
        <taxon>Planctomycetales</taxon>
        <taxon>Planctomycetaceae</taxon>
        <taxon>Planctopirus</taxon>
    </lineage>
</organism>
<dbReference type="OrthoDB" id="9804511at2"/>
<dbReference type="SUPFAM" id="SSF49899">
    <property type="entry name" value="Concanavalin A-like lectins/glucanases"/>
    <property type="match status" value="1"/>
</dbReference>
<dbReference type="InterPro" id="IPR004843">
    <property type="entry name" value="Calcineurin-like_PHP"/>
</dbReference>
<dbReference type="AlphaFoldDB" id="A0A1C3EF80"/>
<name>A0A1C3EF80_9PLAN</name>
<proteinExistence type="predicted"/>
<evidence type="ECO:0000256" key="1">
    <source>
        <dbReference type="ARBA" id="ARBA00022729"/>
    </source>
</evidence>
<dbReference type="Pfam" id="PF13385">
    <property type="entry name" value="Laminin_G_3"/>
    <property type="match status" value="1"/>
</dbReference>
<evidence type="ECO:0000313" key="4">
    <source>
        <dbReference type="EMBL" id="ODA31912.1"/>
    </source>
</evidence>
<feature type="domain" description="LamG-like jellyroll fold" evidence="3">
    <location>
        <begin position="125"/>
        <end position="267"/>
    </location>
</feature>
<dbReference type="EMBL" id="LYDR01000072">
    <property type="protein sequence ID" value="ODA31912.1"/>
    <property type="molecule type" value="Genomic_DNA"/>
</dbReference>
<dbReference type="Proteomes" id="UP000094828">
    <property type="component" value="Unassembled WGS sequence"/>
</dbReference>
<dbReference type="InterPro" id="IPR013320">
    <property type="entry name" value="ConA-like_dom_sf"/>
</dbReference>
<keyword evidence="1" id="KW-0732">Signal</keyword>
<dbReference type="PANTHER" id="PTHR45867">
    <property type="entry name" value="PURPLE ACID PHOSPHATASE"/>
    <property type="match status" value="1"/>
</dbReference>
<accession>A0A1C3EF80</accession>
<dbReference type="SMART" id="SM00560">
    <property type="entry name" value="LamGL"/>
    <property type="match status" value="1"/>
</dbReference>
<dbReference type="Gene3D" id="3.60.21.10">
    <property type="match status" value="1"/>
</dbReference>
<dbReference type="GO" id="GO:0016787">
    <property type="term" value="F:hydrolase activity"/>
    <property type="evidence" value="ECO:0007669"/>
    <property type="project" value="InterPro"/>
</dbReference>
<comment type="caution">
    <text evidence="4">The sequence shown here is derived from an EMBL/GenBank/DDBJ whole genome shotgun (WGS) entry which is preliminary data.</text>
</comment>
<reference evidence="4 5" key="1">
    <citation type="submission" date="2016-05" db="EMBL/GenBank/DDBJ databases">
        <title>Genomic and physiological characterization of Planctopirus sp. isolated from fresh water lake.</title>
        <authorList>
            <person name="Subhash Y."/>
            <person name="Ramana C."/>
        </authorList>
    </citation>
    <scope>NUCLEOTIDE SEQUENCE [LARGE SCALE GENOMIC DNA]</scope>
    <source>
        <strain evidence="4 5">JC280</strain>
    </source>
</reference>
<keyword evidence="5" id="KW-1185">Reference proteome</keyword>
<dbReference type="InterPro" id="IPR006558">
    <property type="entry name" value="LamG-like"/>
</dbReference>
<dbReference type="PANTHER" id="PTHR45867:SF3">
    <property type="entry name" value="ACID PHOSPHATASE TYPE 7"/>
    <property type="match status" value="1"/>
</dbReference>
<gene>
    <name evidence="4" type="ORF">A6X21_21810</name>
</gene>
<sequence>MQNDYLHEPMPERMMMASTQFSWFQRQLATLLSFTLCLSVVVMGNSLLAHPDLEEDGLLTHFVVGGHRIENGRVEDQTHSAKATLVGKPQPVTIGPAEGLVFNGKDEYLLIAENVAAAGQLLPKKEMTVSAWVNLKSTGQWGAIAGCLEDTGNYEKGWLLGYENGKFSFALASKGSDDGNGLMTYLTAKEPIELGRWYHIAGTYDGQTMKLYVNGKLANESRAQSGEILYEPKSPYVIGAYKDSNEFHGWEGAFQEVKVYSRVLPASDFAAVAKKNENLINWNPPNNTKLEFLVKPYLQHVTSTSIVVMCETSRPAVTKVNFALRQPFTLKAASETLSLIQEVPLKDLSPGSIYYYQVQCESPDGQSIKSEIYSFQTAFGVDRPWAFGIVGDTQRNPVITAACADGLYALRPNFVIHCGDVVDNGFAKNQWIKDLFEPAHNLMAHTVVFPTIGNHEQNAHWYYDYFSLPKPEYYYTFTYGNAQFFMIDSNKPLDPGSEQYLWLEKELAKSTATWKFTCHHHPCFTSDSDDYGNLTTGAGERQPTYGDRNAQKLIPLYEKYGVDIAWNGHIHVYERTWPIYQMTINQKKGVRYITSGGGGGHLEQAAAQRAWFSLHFKRAYHYCYVTAFENTIQFKAYDTEGRLFDTFELTKDLPASKK</sequence>
<evidence type="ECO:0000256" key="2">
    <source>
        <dbReference type="ARBA" id="ARBA00023157"/>
    </source>
</evidence>